<dbReference type="HOGENOM" id="CLU_013350_3_0_11"/>
<evidence type="ECO:0000256" key="1">
    <source>
        <dbReference type="ARBA" id="ARBA00003926"/>
    </source>
</evidence>
<feature type="transmembrane region" description="Helical" evidence="16">
    <location>
        <begin position="381"/>
        <end position="401"/>
    </location>
</feature>
<dbReference type="eggNOG" id="COG0370">
    <property type="taxonomic scope" value="Bacteria"/>
</dbReference>
<dbReference type="InterPro" id="IPR030389">
    <property type="entry name" value="G_FEOB_dom"/>
</dbReference>
<dbReference type="AlphaFoldDB" id="C0XUH5"/>
<dbReference type="GO" id="GO:0005886">
    <property type="term" value="C:plasma membrane"/>
    <property type="evidence" value="ECO:0007669"/>
    <property type="project" value="UniProtKB-SubCell"/>
</dbReference>
<proteinExistence type="inferred from homology"/>
<evidence type="ECO:0000313" key="19">
    <source>
        <dbReference type="Proteomes" id="UP000006196"/>
    </source>
</evidence>
<evidence type="ECO:0000256" key="13">
    <source>
        <dbReference type="NCBIfam" id="TIGR00437"/>
    </source>
</evidence>
<comment type="function">
    <text evidence="1 16">Probable transporter of a GTP-driven Fe(2+) uptake system.</text>
</comment>
<comment type="similarity">
    <text evidence="16">Belongs to the TRAFAC class TrmE-Era-EngA-EngB-Septin-like GTPase superfamily. FeoB GTPase (TC 9.A.8) family.</text>
</comment>
<evidence type="ECO:0000256" key="14">
    <source>
        <dbReference type="PIRSR" id="PIRSR603373-1"/>
    </source>
</evidence>
<keyword evidence="12 16" id="KW-0472">Membrane</keyword>
<dbReference type="InterPro" id="IPR006073">
    <property type="entry name" value="GTP-bd"/>
</dbReference>
<dbReference type="InterPro" id="IPR011640">
    <property type="entry name" value="Fe2_transport_prot_B_C"/>
</dbReference>
<feature type="transmembrane region" description="Helical" evidence="16">
    <location>
        <begin position="559"/>
        <end position="579"/>
    </location>
</feature>
<feature type="binding site" evidence="14">
    <location>
        <begin position="31"/>
        <end position="35"/>
    </location>
    <ligand>
        <name>GTP</name>
        <dbReference type="ChEBI" id="CHEBI:37565"/>
        <label>1</label>
    </ligand>
</feature>
<dbReference type="Proteomes" id="UP000006196">
    <property type="component" value="Unassembled WGS sequence"/>
</dbReference>
<keyword evidence="8 16" id="KW-1133">Transmembrane helix</keyword>
<evidence type="ECO:0000256" key="4">
    <source>
        <dbReference type="ARBA" id="ARBA00022475"/>
    </source>
</evidence>
<dbReference type="InterPro" id="IPR050860">
    <property type="entry name" value="FeoB_GTPase"/>
</dbReference>
<keyword evidence="6 16" id="KW-0812">Transmembrane</keyword>
<keyword evidence="15" id="KW-0460">Magnesium</keyword>
<keyword evidence="7 14" id="KW-0547">Nucleotide-binding</keyword>
<evidence type="ECO:0000259" key="17">
    <source>
        <dbReference type="PROSITE" id="PS51711"/>
    </source>
</evidence>
<evidence type="ECO:0000256" key="15">
    <source>
        <dbReference type="PIRSR" id="PIRSR603373-2"/>
    </source>
</evidence>
<dbReference type="EMBL" id="ACHJ01000165">
    <property type="protein sequence ID" value="EEI16131.1"/>
    <property type="molecule type" value="Genomic_DNA"/>
</dbReference>
<accession>C0XUH5</accession>
<feature type="domain" description="FeoB-type G" evidence="17">
    <location>
        <begin position="1"/>
        <end position="163"/>
    </location>
</feature>
<dbReference type="InterPro" id="IPR003373">
    <property type="entry name" value="Fe2_transport_prot-B"/>
</dbReference>
<feature type="transmembrane region" description="Helical" evidence="16">
    <location>
        <begin position="217"/>
        <end position="237"/>
    </location>
</feature>
<feature type="transmembrane region" description="Helical" evidence="16">
    <location>
        <begin position="591"/>
        <end position="611"/>
    </location>
</feature>
<feature type="binding site" evidence="15">
    <location>
        <position position="18"/>
    </location>
    <ligand>
        <name>Mg(2+)</name>
        <dbReference type="ChEBI" id="CHEBI:18420"/>
        <label>2</label>
    </ligand>
</feature>
<evidence type="ECO:0000256" key="11">
    <source>
        <dbReference type="ARBA" id="ARBA00023134"/>
    </source>
</evidence>
<dbReference type="InterPro" id="IPR011642">
    <property type="entry name" value="Gate_dom"/>
</dbReference>
<evidence type="ECO:0000256" key="10">
    <source>
        <dbReference type="ARBA" id="ARBA00023065"/>
    </source>
</evidence>
<evidence type="ECO:0000256" key="3">
    <source>
        <dbReference type="ARBA" id="ARBA00022448"/>
    </source>
</evidence>
<feature type="binding site" evidence="14">
    <location>
        <begin position="48"/>
        <end position="51"/>
    </location>
    <ligand>
        <name>GTP</name>
        <dbReference type="ChEBI" id="CHEBI:37565"/>
        <label>1</label>
    </ligand>
</feature>
<dbReference type="Pfam" id="PF07670">
    <property type="entry name" value="Gate"/>
    <property type="match status" value="2"/>
</dbReference>
<dbReference type="PROSITE" id="PS51711">
    <property type="entry name" value="G_FEOB"/>
    <property type="match status" value="1"/>
</dbReference>
<keyword evidence="3 16" id="KW-0813">Transport</keyword>
<protein>
    <recommendedName>
        <fullName evidence="13 16">Ferrous iron transport protein B</fullName>
    </recommendedName>
</protein>
<dbReference type="GO" id="GO:0005525">
    <property type="term" value="F:GTP binding"/>
    <property type="evidence" value="ECO:0007669"/>
    <property type="project" value="UniProtKB-KW"/>
</dbReference>
<comment type="subcellular location">
    <subcellularLocation>
        <location evidence="16">Cell inner membrane</location>
        <topology evidence="16">Multi-pass membrane protein</topology>
    </subcellularLocation>
    <subcellularLocation>
        <location evidence="2">Cell membrane</location>
        <topology evidence="2">Multi-pass membrane protein</topology>
    </subcellularLocation>
</comment>
<keyword evidence="4" id="KW-1003">Cell membrane</keyword>
<evidence type="ECO:0000256" key="6">
    <source>
        <dbReference type="ARBA" id="ARBA00022692"/>
    </source>
</evidence>
<gene>
    <name evidence="18" type="primary">feoB</name>
    <name evidence="18" type="ORF">HMPREF0298_2095</name>
</gene>
<feature type="transmembrane region" description="Helical" evidence="16">
    <location>
        <begin position="270"/>
        <end position="295"/>
    </location>
</feature>
<comment type="caution">
    <text evidence="18">The sequence shown here is derived from an EMBL/GenBank/DDBJ whole genome shotgun (WGS) entry which is preliminary data.</text>
</comment>
<feature type="binding site" evidence="15">
    <location>
        <position position="21"/>
    </location>
    <ligand>
        <name>Mg(2+)</name>
        <dbReference type="ChEBI" id="CHEBI:18420"/>
        <label>2</label>
    </ligand>
</feature>
<keyword evidence="11 14" id="KW-0342">GTP-binding</keyword>
<dbReference type="Pfam" id="PF02421">
    <property type="entry name" value="FeoB_N"/>
    <property type="match status" value="1"/>
</dbReference>
<evidence type="ECO:0000256" key="5">
    <source>
        <dbReference type="ARBA" id="ARBA00022496"/>
    </source>
</evidence>
<dbReference type="GO" id="GO:0015093">
    <property type="term" value="F:ferrous iron transmembrane transporter activity"/>
    <property type="evidence" value="ECO:0007669"/>
    <property type="project" value="UniProtKB-UniRule"/>
</dbReference>
<keyword evidence="5 16" id="KW-0410">Iron transport</keyword>
<keyword evidence="9 16" id="KW-0408">Iron</keyword>
<dbReference type="STRING" id="525263.HMPREF0298_2095"/>
<evidence type="ECO:0000256" key="7">
    <source>
        <dbReference type="ARBA" id="ARBA00022741"/>
    </source>
</evidence>
<keyword evidence="10" id="KW-0406">Ion transport</keyword>
<dbReference type="PRINTS" id="PR00326">
    <property type="entry name" value="GTP1OBG"/>
</dbReference>
<dbReference type="PANTHER" id="PTHR43185:SF1">
    <property type="entry name" value="FE(2+) TRANSPORTER FEOB"/>
    <property type="match status" value="1"/>
</dbReference>
<feature type="binding site" evidence="14">
    <location>
        <begin position="6"/>
        <end position="13"/>
    </location>
    <ligand>
        <name>GTP</name>
        <dbReference type="ChEBI" id="CHEBI:37565"/>
        <label>1</label>
    </ligand>
</feature>
<dbReference type="Gene3D" id="3.40.50.300">
    <property type="entry name" value="P-loop containing nucleotide triphosphate hydrolases"/>
    <property type="match status" value="1"/>
</dbReference>
<dbReference type="PANTHER" id="PTHR43185">
    <property type="entry name" value="FERROUS IRON TRANSPORT PROTEIN B"/>
    <property type="match status" value="1"/>
</dbReference>
<feature type="transmembrane region" description="Helical" evidence="16">
    <location>
        <begin position="354"/>
        <end position="375"/>
    </location>
</feature>
<feature type="binding site" evidence="15">
    <location>
        <position position="20"/>
    </location>
    <ligand>
        <name>Mg(2+)</name>
        <dbReference type="ChEBI" id="CHEBI:18420"/>
        <label>2</label>
    </ligand>
</feature>
<keyword evidence="19" id="KW-1185">Reference proteome</keyword>
<feature type="transmembrane region" description="Helical" evidence="16">
    <location>
        <begin position="440"/>
        <end position="458"/>
    </location>
</feature>
<dbReference type="GO" id="GO:0046872">
    <property type="term" value="F:metal ion binding"/>
    <property type="evidence" value="ECO:0007669"/>
    <property type="project" value="UniProtKB-KW"/>
</dbReference>
<evidence type="ECO:0000256" key="8">
    <source>
        <dbReference type="ARBA" id="ARBA00022989"/>
    </source>
</evidence>
<dbReference type="InterPro" id="IPR027417">
    <property type="entry name" value="P-loop_NTPase"/>
</dbReference>
<keyword evidence="15" id="KW-0479">Metal-binding</keyword>
<evidence type="ECO:0000256" key="12">
    <source>
        <dbReference type="ARBA" id="ARBA00023136"/>
    </source>
</evidence>
<dbReference type="NCBIfam" id="TIGR00437">
    <property type="entry name" value="feoB"/>
    <property type="match status" value="1"/>
</dbReference>
<evidence type="ECO:0000256" key="9">
    <source>
        <dbReference type="ARBA" id="ARBA00023004"/>
    </source>
</evidence>
<sequence length="615" mass="66064">MIALVGAPNAGKTTLFNALTGLKVRMGNWPGTSVEVARGVWRNYAVCDLPGTYSLDPVSPDEELTRELLVSRPAEERPDLVLVAVDASNIARGLYLAAQVAEYPMRVVIVLTKTDVAAAQGVEYEVDKLASELGLPVVGVDPRKRDVHGLAEVVVRELEAAPAAAREVEGDNELERADARFAWVDRAVAAATVRDEPRATLSERVDRVALHPVGGPLFFLLAMWCVFQITTTVAAPLQDALDSFFAGPVASLAQAVLPDVAWLRGFIIDGLIGGVGMVLTFMPLMALMFLCLAVLEDSGYMARAAVVADRLMRTIGLPGKAFIPLIVGFGCNVPAISATRVLGDERQRRMTALLVPFTSCSARLTVYVMLAATFFPENAGTVVFVMYVISIALVVLTGLAMRATLWRTMGSAPLVIDLPTYQWPVPRIALSVMWARLRGFLETAGKIIVATVVFVWALQSTPAQPGEKFGEVAPEDSVYAAAAEILVPVFEPAGFGSWSLTGPLMTGFVAKEAVISSWAQTYSLDDPSSSAPQEQGASALAQRIREDFAESSGGHPVPAVWAFMIFLLAYTPCVATLAAQRREIGLKWTMFGLAAQLSIAWVLAVLTFNLLKVVL</sequence>
<feature type="transmembrane region" description="Helical" evidence="16">
    <location>
        <begin position="321"/>
        <end position="342"/>
    </location>
</feature>
<name>C0XUH5_CORLD</name>
<dbReference type="Pfam" id="PF07664">
    <property type="entry name" value="FeoB_C"/>
    <property type="match status" value="1"/>
</dbReference>
<evidence type="ECO:0000256" key="16">
    <source>
        <dbReference type="RuleBase" id="RU362098"/>
    </source>
</evidence>
<organism evidence="18 19">
    <name type="scientific">Corynebacterium lipophiloflavum (strain ATCC 700352 / DSM 44291 / CCUG 37336 / JCM 10383 / DMMZ 1944)</name>
    <dbReference type="NCBI Taxonomy" id="525263"/>
    <lineage>
        <taxon>Bacteria</taxon>
        <taxon>Bacillati</taxon>
        <taxon>Actinomycetota</taxon>
        <taxon>Actinomycetes</taxon>
        <taxon>Mycobacteriales</taxon>
        <taxon>Corynebacteriaceae</taxon>
        <taxon>Corynebacterium</taxon>
    </lineage>
</organism>
<evidence type="ECO:0000256" key="2">
    <source>
        <dbReference type="ARBA" id="ARBA00004651"/>
    </source>
</evidence>
<reference evidence="18" key="1">
    <citation type="submission" date="2009-01" db="EMBL/GenBank/DDBJ databases">
        <authorList>
            <person name="Qin X."/>
            <person name="Bachman B."/>
            <person name="Battles P."/>
            <person name="Bell A."/>
            <person name="Bess C."/>
            <person name="Bickham C."/>
            <person name="Chaboub L."/>
            <person name="Chen D."/>
            <person name="Coyle M."/>
            <person name="Deiros D.R."/>
            <person name="Dinh H."/>
            <person name="Forbes L."/>
            <person name="Fowler G."/>
            <person name="Francisco L."/>
            <person name="Fu Q."/>
            <person name="Gubbala S."/>
            <person name="Hale W."/>
            <person name="Han Y."/>
            <person name="Hemphill L."/>
            <person name="Highlander S.K."/>
            <person name="Hirani K."/>
            <person name="Hogues M."/>
            <person name="Jackson L."/>
            <person name="Jakkamsetti A."/>
            <person name="Javaid M."/>
            <person name="Jiang H."/>
            <person name="Korchina V."/>
            <person name="Kovar C."/>
            <person name="Lara F."/>
            <person name="Lee S."/>
            <person name="Mata R."/>
            <person name="Mathew T."/>
            <person name="Moen C."/>
            <person name="Morales K."/>
            <person name="Munidasa M."/>
            <person name="Nazareth L."/>
            <person name="Ngo R."/>
            <person name="Nguyen L."/>
            <person name="Okwuonu G."/>
            <person name="Ongeri F."/>
            <person name="Patil S."/>
            <person name="Petrosino J."/>
            <person name="Pham C."/>
            <person name="Pham P."/>
            <person name="Pu L.-L."/>
            <person name="Puazo M."/>
            <person name="Raj R."/>
            <person name="Reid J."/>
            <person name="Rouhana J."/>
            <person name="Saada N."/>
            <person name="Shang Y."/>
            <person name="Simmons D."/>
            <person name="Thornton R."/>
            <person name="Warren J."/>
            <person name="Weissenberger G."/>
            <person name="Zhang J."/>
            <person name="Zhang L."/>
            <person name="Zhou C."/>
            <person name="Zhu D."/>
            <person name="Muzny D."/>
            <person name="Worley K."/>
            <person name="Gibbs R."/>
        </authorList>
    </citation>
    <scope>NUCLEOTIDE SEQUENCE [LARGE SCALE GENOMIC DNA]</scope>
    <source>
        <strain evidence="18">DSM 44291</strain>
    </source>
</reference>
<feature type="binding site" evidence="15">
    <location>
        <position position="17"/>
    </location>
    <ligand>
        <name>Mg(2+)</name>
        <dbReference type="ChEBI" id="CHEBI:18420"/>
        <label>2</label>
    </ligand>
</feature>
<feature type="transmembrane region" description="Helical" evidence="16">
    <location>
        <begin position="243"/>
        <end position="263"/>
    </location>
</feature>
<evidence type="ECO:0000313" key="18">
    <source>
        <dbReference type="EMBL" id="EEI16131.1"/>
    </source>
</evidence>
<dbReference type="SUPFAM" id="SSF52540">
    <property type="entry name" value="P-loop containing nucleoside triphosphate hydrolases"/>
    <property type="match status" value="1"/>
</dbReference>